<dbReference type="Gene3D" id="2.40.420.20">
    <property type="match status" value="1"/>
</dbReference>
<dbReference type="Proteomes" id="UP000824262">
    <property type="component" value="Unassembled WGS sequence"/>
</dbReference>
<organism evidence="1 2">
    <name type="scientific">Candidatus Scatomorpha intestinavium</name>
    <dbReference type="NCBI Taxonomy" id="2840922"/>
    <lineage>
        <taxon>Bacteria</taxon>
        <taxon>Bacillati</taxon>
        <taxon>Bacillota</taxon>
        <taxon>Clostridia</taxon>
        <taxon>Eubacteriales</taxon>
        <taxon>Candidatus Scatomorpha</taxon>
    </lineage>
</organism>
<gene>
    <name evidence="1" type="ORF">IAB77_01750</name>
</gene>
<accession>A0A9D0ZCX9</accession>
<name>A0A9D0ZCX9_9FIRM</name>
<comment type="caution">
    <text evidence="1">The sequence shown here is derived from an EMBL/GenBank/DDBJ whole genome shotgun (WGS) entry which is preliminary data.</text>
</comment>
<protein>
    <submittedName>
        <fullName evidence="1">HlyD family efflux transporter periplasmic adaptor subunit</fullName>
    </submittedName>
</protein>
<dbReference type="EMBL" id="DVGA01000022">
    <property type="protein sequence ID" value="HIQ77966.1"/>
    <property type="molecule type" value="Genomic_DNA"/>
</dbReference>
<feature type="non-terminal residue" evidence="1">
    <location>
        <position position="1"/>
    </location>
</feature>
<reference evidence="1" key="1">
    <citation type="submission" date="2020-10" db="EMBL/GenBank/DDBJ databases">
        <authorList>
            <person name="Gilroy R."/>
        </authorList>
    </citation>
    <scope>NUCLEOTIDE SEQUENCE</scope>
    <source>
        <strain evidence="1">ChiBcolR7-354</strain>
    </source>
</reference>
<evidence type="ECO:0000313" key="1">
    <source>
        <dbReference type="EMBL" id="HIQ77966.1"/>
    </source>
</evidence>
<sequence length="212" mass="22106">ELSAGETNEDGTVTGGTITSEVNGIVKTINVTAGGNTDPATAIMTIEVPDRGYTVSITVTSDQASKVTVGDSATIQTGYWGGSDLQGRLIGIRNDPTNPQTSRLLVFEVTGDSIESGTQVSVSIGQRSQNYDLIVPNSAVRSDANGSFVLMMTSKSSPLGTRYQATRVDVQVVASDDVNSAVTGAIVAYDYVITNSTAPIEDGMYVRLADNA</sequence>
<dbReference type="PANTHER" id="PTHR30469:SF15">
    <property type="entry name" value="HLYD FAMILY OF SECRETION PROTEINS"/>
    <property type="match status" value="1"/>
</dbReference>
<evidence type="ECO:0000313" key="2">
    <source>
        <dbReference type="Proteomes" id="UP000824262"/>
    </source>
</evidence>
<dbReference type="GO" id="GO:1990281">
    <property type="term" value="C:efflux pump complex"/>
    <property type="evidence" value="ECO:0007669"/>
    <property type="project" value="TreeGrafter"/>
</dbReference>
<dbReference type="AlphaFoldDB" id="A0A9D0ZCX9"/>
<dbReference type="GO" id="GO:0015562">
    <property type="term" value="F:efflux transmembrane transporter activity"/>
    <property type="evidence" value="ECO:0007669"/>
    <property type="project" value="TreeGrafter"/>
</dbReference>
<dbReference type="PANTHER" id="PTHR30469">
    <property type="entry name" value="MULTIDRUG RESISTANCE PROTEIN MDTA"/>
    <property type="match status" value="1"/>
</dbReference>
<proteinExistence type="predicted"/>
<reference evidence="1" key="2">
    <citation type="journal article" date="2021" name="PeerJ">
        <title>Extensive microbial diversity within the chicken gut microbiome revealed by metagenomics and culture.</title>
        <authorList>
            <person name="Gilroy R."/>
            <person name="Ravi A."/>
            <person name="Getino M."/>
            <person name="Pursley I."/>
            <person name="Horton D.L."/>
            <person name="Alikhan N.F."/>
            <person name="Baker D."/>
            <person name="Gharbi K."/>
            <person name="Hall N."/>
            <person name="Watson M."/>
            <person name="Adriaenssens E.M."/>
            <person name="Foster-Nyarko E."/>
            <person name="Jarju S."/>
            <person name="Secka A."/>
            <person name="Antonio M."/>
            <person name="Oren A."/>
            <person name="Chaudhuri R.R."/>
            <person name="La Ragione R."/>
            <person name="Hildebrand F."/>
            <person name="Pallen M.J."/>
        </authorList>
    </citation>
    <scope>NUCLEOTIDE SEQUENCE</scope>
    <source>
        <strain evidence="1">ChiBcolR7-354</strain>
    </source>
</reference>